<gene>
    <name evidence="15" type="ORF">US67_C0025G0014</name>
</gene>
<dbReference type="InterPro" id="IPR036599">
    <property type="entry name" value="DNA_ligase_N_sf"/>
</dbReference>
<dbReference type="PANTHER" id="PTHR45674">
    <property type="entry name" value="DNA LIGASE 1/3 FAMILY MEMBER"/>
    <property type="match status" value="1"/>
</dbReference>
<dbReference type="GO" id="GO:0006273">
    <property type="term" value="P:lagging strand elongation"/>
    <property type="evidence" value="ECO:0007669"/>
    <property type="project" value="TreeGrafter"/>
</dbReference>
<proteinExistence type="inferred from homology"/>
<dbReference type="PANTHER" id="PTHR45674:SF4">
    <property type="entry name" value="DNA LIGASE 1"/>
    <property type="match status" value="1"/>
</dbReference>
<dbReference type="InterPro" id="IPR012309">
    <property type="entry name" value="DNA_ligase_ATP-dep_C"/>
</dbReference>
<dbReference type="SUPFAM" id="SSF56091">
    <property type="entry name" value="DNA ligase/mRNA capping enzyme, catalytic domain"/>
    <property type="match status" value="1"/>
</dbReference>
<dbReference type="Proteomes" id="UP000034366">
    <property type="component" value="Unassembled WGS sequence"/>
</dbReference>
<evidence type="ECO:0000256" key="4">
    <source>
        <dbReference type="ARBA" id="ARBA00022618"/>
    </source>
</evidence>
<keyword evidence="5" id="KW-0235">DNA replication</keyword>
<dbReference type="Pfam" id="PF04679">
    <property type="entry name" value="DNA_ligase_A_C"/>
    <property type="match status" value="1"/>
</dbReference>
<dbReference type="EC" id="6.5.1.1" evidence="2"/>
<dbReference type="GO" id="GO:0003910">
    <property type="term" value="F:DNA ligase (ATP) activity"/>
    <property type="evidence" value="ECO:0007669"/>
    <property type="project" value="UniProtKB-EC"/>
</dbReference>
<dbReference type="EMBL" id="LBTW01000025">
    <property type="protein sequence ID" value="KKQ48713.1"/>
    <property type="molecule type" value="Genomic_DNA"/>
</dbReference>
<dbReference type="GO" id="GO:0003677">
    <property type="term" value="F:DNA binding"/>
    <property type="evidence" value="ECO:0007669"/>
    <property type="project" value="InterPro"/>
</dbReference>
<keyword evidence="10" id="KW-0234">DNA repair</keyword>
<sequence>MTFSELAKYLERLEATPSRLEITRILAELFKKAEVEEIDKIVYLVLGTLAPNYKGIVFNMADKLVIQAVAKAYGRNTQDVILEYKKTGDLGTVAEKFAIRDTGQDKRKLPKSTTSEVYDKLMQIAQDEGEGSVERKVDKMAELLNKVDSLSARYLTRIPVGKLRLGFSDKTIIDALSWMETGGKSKSKHIGEAYNILPDVGLLAKNIKRMGIDKACRNVTPVVGIPLLPMLAQRLKSPTEMIEKMGEVFVEPKFDGLRVLIHYKKLQTSKSTNIQATNKLKNLKTEKLKNKNAKSLSNQVTKPLVRAFTRNSNDVTDMFPELMEIGNYINADEVILDSEAVGMDPEMKKLLDFQTTMKRRRVHQISLTAKAIPLRFQIFDILYRDGESLINLSYEDRRDILEKTFSENKLFVVDEKVRTKDPEVINEQYRKKIKEGLEGVMVKKVDAEYLAGRTGWRWVKMKQGEEAVGKLSDTVDCVVMGYTVGKGKRAGFGVGQFLVGVIGKSDSKSKWGNKILTLTKIGTGLTDEQFRELKTRLTKLEVKEKPREYEAHKNYTPDYWVEPKLVVELAGDDLTKSPTHSSGYALRFPRLVNFRDDKGIGEVTTVGEIKNLFQLQK</sequence>
<reference evidence="15 16" key="1">
    <citation type="journal article" date="2015" name="Nature">
        <title>rRNA introns, odd ribosomes, and small enigmatic genomes across a large radiation of phyla.</title>
        <authorList>
            <person name="Brown C.T."/>
            <person name="Hug L.A."/>
            <person name="Thomas B.C."/>
            <person name="Sharon I."/>
            <person name="Castelle C.J."/>
            <person name="Singh A."/>
            <person name="Wilkins M.J."/>
            <person name="Williams K.H."/>
            <person name="Banfield J.F."/>
        </authorList>
    </citation>
    <scope>NUCLEOTIDE SEQUENCE [LARGE SCALE GENOMIC DNA]</scope>
</reference>
<dbReference type="InterPro" id="IPR050191">
    <property type="entry name" value="ATP-dep_DNA_ligase"/>
</dbReference>
<evidence type="ECO:0000256" key="9">
    <source>
        <dbReference type="ARBA" id="ARBA00023172"/>
    </source>
</evidence>
<evidence type="ECO:0000256" key="5">
    <source>
        <dbReference type="ARBA" id="ARBA00022705"/>
    </source>
</evidence>
<feature type="domain" description="ATP-dependent DNA ligase family profile" evidence="14">
    <location>
        <begin position="367"/>
        <end position="491"/>
    </location>
</feature>
<keyword evidence="8" id="KW-0067">ATP-binding</keyword>
<dbReference type="Gene3D" id="2.40.50.140">
    <property type="entry name" value="Nucleic acid-binding proteins"/>
    <property type="match status" value="1"/>
</dbReference>
<evidence type="ECO:0000259" key="14">
    <source>
        <dbReference type="PROSITE" id="PS50160"/>
    </source>
</evidence>
<dbReference type="SUPFAM" id="SSF50249">
    <property type="entry name" value="Nucleic acid-binding proteins"/>
    <property type="match status" value="1"/>
</dbReference>
<evidence type="ECO:0000256" key="2">
    <source>
        <dbReference type="ARBA" id="ARBA00012727"/>
    </source>
</evidence>
<dbReference type="GO" id="GO:0005524">
    <property type="term" value="F:ATP binding"/>
    <property type="evidence" value="ECO:0007669"/>
    <property type="project" value="UniProtKB-KW"/>
</dbReference>
<dbReference type="InterPro" id="IPR012310">
    <property type="entry name" value="DNA_ligase_ATP-dep_cent"/>
</dbReference>
<keyword evidence="3 15" id="KW-0436">Ligase</keyword>
<evidence type="ECO:0000313" key="15">
    <source>
        <dbReference type="EMBL" id="KKQ48713.1"/>
    </source>
</evidence>
<evidence type="ECO:0000256" key="8">
    <source>
        <dbReference type="ARBA" id="ARBA00022840"/>
    </source>
</evidence>
<dbReference type="GO" id="GO:0071897">
    <property type="term" value="P:DNA biosynthetic process"/>
    <property type="evidence" value="ECO:0007669"/>
    <property type="project" value="InterPro"/>
</dbReference>
<evidence type="ECO:0000256" key="12">
    <source>
        <dbReference type="ARBA" id="ARBA00034003"/>
    </source>
</evidence>
<dbReference type="Pfam" id="PF01068">
    <property type="entry name" value="DNA_ligase_A_M"/>
    <property type="match status" value="1"/>
</dbReference>
<dbReference type="Pfam" id="PF04675">
    <property type="entry name" value="DNA_ligase_A_N"/>
    <property type="match status" value="1"/>
</dbReference>
<dbReference type="NCBIfam" id="TIGR00574">
    <property type="entry name" value="dnl1"/>
    <property type="match status" value="1"/>
</dbReference>
<dbReference type="GO" id="GO:0006281">
    <property type="term" value="P:DNA repair"/>
    <property type="evidence" value="ECO:0007669"/>
    <property type="project" value="UniProtKB-KW"/>
</dbReference>
<comment type="catalytic activity">
    <reaction evidence="12">
        <text>ATP + (deoxyribonucleotide)n-3'-hydroxyl + 5'-phospho-(deoxyribonucleotide)m = (deoxyribonucleotide)n+m + AMP + diphosphate.</text>
        <dbReference type="EC" id="6.5.1.1"/>
    </reaction>
</comment>
<evidence type="ECO:0000256" key="10">
    <source>
        <dbReference type="ARBA" id="ARBA00023204"/>
    </source>
</evidence>
<evidence type="ECO:0000256" key="11">
    <source>
        <dbReference type="ARBA" id="ARBA00023306"/>
    </source>
</evidence>
<keyword evidence="11" id="KW-0131">Cell cycle</keyword>
<organism evidence="15 16">
    <name type="scientific">Candidatus Woesebacteria bacterium GW2011_GWD1_38_10</name>
    <dbReference type="NCBI Taxonomy" id="1618592"/>
    <lineage>
        <taxon>Bacteria</taxon>
        <taxon>Candidatus Woeseibacteriota</taxon>
    </lineage>
</organism>
<keyword evidence="4" id="KW-0132">Cell division</keyword>
<dbReference type="GO" id="GO:0006310">
    <property type="term" value="P:DNA recombination"/>
    <property type="evidence" value="ECO:0007669"/>
    <property type="project" value="UniProtKB-KW"/>
</dbReference>
<evidence type="ECO:0000256" key="13">
    <source>
        <dbReference type="RuleBase" id="RU004196"/>
    </source>
</evidence>
<accession>A0A0G0I046</accession>
<comment type="similarity">
    <text evidence="1 13">Belongs to the ATP-dependent DNA ligase family.</text>
</comment>
<comment type="caution">
    <text evidence="15">The sequence shown here is derived from an EMBL/GenBank/DDBJ whole genome shotgun (WGS) entry which is preliminary data.</text>
</comment>
<dbReference type="PROSITE" id="PS50160">
    <property type="entry name" value="DNA_LIGASE_A3"/>
    <property type="match status" value="1"/>
</dbReference>
<evidence type="ECO:0000313" key="16">
    <source>
        <dbReference type="Proteomes" id="UP000034366"/>
    </source>
</evidence>
<keyword evidence="7" id="KW-0227">DNA damage</keyword>
<name>A0A0G0I046_9BACT</name>
<dbReference type="AlphaFoldDB" id="A0A0G0I046"/>
<keyword evidence="6" id="KW-0547">Nucleotide-binding</keyword>
<dbReference type="Gene3D" id="3.30.470.30">
    <property type="entry name" value="DNA ligase/mRNA capping enzyme"/>
    <property type="match status" value="1"/>
</dbReference>
<evidence type="ECO:0000256" key="3">
    <source>
        <dbReference type="ARBA" id="ARBA00022598"/>
    </source>
</evidence>
<evidence type="ECO:0000256" key="1">
    <source>
        <dbReference type="ARBA" id="ARBA00007572"/>
    </source>
</evidence>
<dbReference type="GO" id="GO:0051301">
    <property type="term" value="P:cell division"/>
    <property type="evidence" value="ECO:0007669"/>
    <property type="project" value="UniProtKB-KW"/>
</dbReference>
<dbReference type="InterPro" id="IPR000977">
    <property type="entry name" value="DNA_ligase_ATP-dep"/>
</dbReference>
<dbReference type="InterPro" id="IPR012340">
    <property type="entry name" value="NA-bd_OB-fold"/>
</dbReference>
<keyword evidence="9" id="KW-0233">DNA recombination</keyword>
<evidence type="ECO:0000256" key="7">
    <source>
        <dbReference type="ARBA" id="ARBA00022763"/>
    </source>
</evidence>
<protein>
    <recommendedName>
        <fullName evidence="2">DNA ligase (ATP)</fullName>
        <ecNumber evidence="2">6.5.1.1</ecNumber>
    </recommendedName>
</protein>
<dbReference type="Gene3D" id="1.10.3260.10">
    <property type="entry name" value="DNA ligase, ATP-dependent, N-terminal domain"/>
    <property type="match status" value="1"/>
</dbReference>
<dbReference type="InterPro" id="IPR012308">
    <property type="entry name" value="DNA_ligase_ATP-dep_N"/>
</dbReference>
<evidence type="ECO:0000256" key="6">
    <source>
        <dbReference type="ARBA" id="ARBA00022741"/>
    </source>
</evidence>
<dbReference type="SUPFAM" id="SSF117018">
    <property type="entry name" value="ATP-dependent DNA ligase DNA-binding domain"/>
    <property type="match status" value="1"/>
</dbReference>